<keyword evidence="1" id="KW-0472">Membrane</keyword>
<dbReference type="Proteomes" id="UP001165685">
    <property type="component" value="Unassembled WGS sequence"/>
</dbReference>
<proteinExistence type="predicted"/>
<protein>
    <recommendedName>
        <fullName evidence="4">DUF4064 domain-containing protein</fullName>
    </recommendedName>
</protein>
<feature type="transmembrane region" description="Helical" evidence="1">
    <location>
        <begin position="143"/>
        <end position="162"/>
    </location>
</feature>
<feature type="transmembrane region" description="Helical" evidence="1">
    <location>
        <begin position="119"/>
        <end position="137"/>
    </location>
</feature>
<keyword evidence="1" id="KW-1133">Transmembrane helix</keyword>
<comment type="caution">
    <text evidence="2">The sequence shown here is derived from an EMBL/GenBank/DDBJ whole genome shotgun (WGS) entry which is preliminary data.</text>
</comment>
<evidence type="ECO:0000256" key="1">
    <source>
        <dbReference type="SAM" id="Phobius"/>
    </source>
</evidence>
<keyword evidence="1" id="KW-0812">Transmembrane</keyword>
<accession>A0ABT4TGS8</accession>
<feature type="transmembrane region" description="Helical" evidence="1">
    <location>
        <begin position="33"/>
        <end position="57"/>
    </location>
</feature>
<organism evidence="2 3">
    <name type="scientific">Nocardiopsis suaedae</name>
    <dbReference type="NCBI Taxonomy" id="3018444"/>
    <lineage>
        <taxon>Bacteria</taxon>
        <taxon>Bacillati</taxon>
        <taxon>Actinomycetota</taxon>
        <taxon>Actinomycetes</taxon>
        <taxon>Streptosporangiales</taxon>
        <taxon>Nocardiopsidaceae</taxon>
        <taxon>Nocardiopsis</taxon>
    </lineage>
</organism>
<sequence>MYPQYPRHAPYGYAPAAPQEPPPLPGTVTAVRVLMFLGGLLGVLFGLGVAVLFGAILGVDPREVEDLSEAQETALQVLAEEGIDPAAMAVVLGLAIGIPLATGIVSMFLSAVAGRRSRLWLWSIVAFQTFLALGWAVNLLALNLFAVVPLVLCIVKIALITGSRARRFYAS</sequence>
<dbReference type="RefSeq" id="WP_270675639.1">
    <property type="nucleotide sequence ID" value="NZ_JAQFWP010000002.1"/>
</dbReference>
<gene>
    <name evidence="2" type="ORF">O4U47_02180</name>
</gene>
<evidence type="ECO:0008006" key="4">
    <source>
        <dbReference type="Google" id="ProtNLM"/>
    </source>
</evidence>
<keyword evidence="3" id="KW-1185">Reference proteome</keyword>
<dbReference type="EMBL" id="JAQFWP010000002">
    <property type="protein sequence ID" value="MDA2803307.1"/>
    <property type="molecule type" value="Genomic_DNA"/>
</dbReference>
<reference evidence="2" key="1">
    <citation type="submission" date="2023-01" db="EMBL/GenBank/DDBJ databases">
        <title>Draft genome sequence of Nocardiopsis sp. LSu2-4 isolated from halophytes.</title>
        <authorList>
            <person name="Duangmal K."/>
            <person name="Chantavorakit T."/>
        </authorList>
    </citation>
    <scope>NUCLEOTIDE SEQUENCE</scope>
    <source>
        <strain evidence="2">LSu2-4</strain>
    </source>
</reference>
<name>A0ABT4TGS8_9ACTN</name>
<evidence type="ECO:0000313" key="2">
    <source>
        <dbReference type="EMBL" id="MDA2803307.1"/>
    </source>
</evidence>
<feature type="transmembrane region" description="Helical" evidence="1">
    <location>
        <begin position="86"/>
        <end position="112"/>
    </location>
</feature>
<evidence type="ECO:0000313" key="3">
    <source>
        <dbReference type="Proteomes" id="UP001165685"/>
    </source>
</evidence>